<proteinExistence type="predicted"/>
<keyword evidence="5" id="KW-1185">Reference proteome</keyword>
<organism evidence="4 5">
    <name type="scientific">Mycoplasmopsis cynos (strain C142)</name>
    <name type="common">Mycoplasma cynos</name>
    <dbReference type="NCBI Taxonomy" id="1246955"/>
    <lineage>
        <taxon>Bacteria</taxon>
        <taxon>Bacillati</taxon>
        <taxon>Mycoplasmatota</taxon>
        <taxon>Mycoplasmoidales</taxon>
        <taxon>Metamycoplasmataceae</taxon>
        <taxon>Mycoplasmopsis</taxon>
    </lineage>
</organism>
<feature type="signal peptide" evidence="3">
    <location>
        <begin position="1"/>
        <end position="22"/>
    </location>
</feature>
<dbReference type="Proteomes" id="UP000010466">
    <property type="component" value="Chromosome"/>
</dbReference>
<feature type="compositionally biased region" description="Polar residues" evidence="2">
    <location>
        <begin position="84"/>
        <end position="97"/>
    </location>
</feature>
<reference evidence="5" key="1">
    <citation type="journal article" date="2013" name="Genome Announc.">
        <title>Complete genome sequence of Mycoplasma cynos strain C142.</title>
        <authorList>
            <person name="Walker C.A."/>
            <person name="Mannering S.A."/>
            <person name="Shields S."/>
            <person name="Blake D.P."/>
            <person name="Brownlie J."/>
        </authorList>
    </citation>
    <scope>NUCLEOTIDE SEQUENCE [LARGE SCALE GENOMIC DNA]</scope>
    <source>
        <strain evidence="5">C142</strain>
    </source>
</reference>
<feature type="region of interest" description="Disordered" evidence="2">
    <location>
        <begin position="29"/>
        <end position="129"/>
    </location>
</feature>
<dbReference type="AlphaFoldDB" id="L0RXB7"/>
<feature type="chain" id="PRO_5003947373" description="HapA protein" evidence="3">
    <location>
        <begin position="23"/>
        <end position="354"/>
    </location>
</feature>
<dbReference type="HOGENOM" id="CLU_051330_0_0_14"/>
<dbReference type="PROSITE" id="PS51257">
    <property type="entry name" value="PROKAR_LIPOPROTEIN"/>
    <property type="match status" value="1"/>
</dbReference>
<feature type="compositionally biased region" description="Basic and acidic residues" evidence="2">
    <location>
        <begin position="98"/>
        <end position="129"/>
    </location>
</feature>
<keyword evidence="1" id="KW-0175">Coiled coil</keyword>
<keyword evidence="3" id="KW-0732">Signal</keyword>
<sequence length="354" mass="39919">MSKYKKIFSGLGLLSISTLVGASVVACANKKPKASDSSTEAIDQNNNQGNSTTPEQGKPETPKEGTPTPEAPKTPEMSKENPEQNDNTGQGNGSNSNKQEENKGEGGKDDSKQENKPTPEPQPKPEPKVTVEAKSMELLESIEKLPYPQKDAKAKQTLKSKVNEIKNKSEEENKKIEELVLLGKEIEQVNNKLVEVIKNIDELPYPNQPALKKGAEISAKDKFKEKLNNLTNIKDIENVLPSNWKNNITMYNEVFKLIKDLIKEGKRTNLIKRFIQTDNSSTGNFTEAELIWQIYETVRIEILPKNNTVEKLNNKQKHGKNVKWLLDNIKKLKEVFNSEKKKPENDKNMEKKNN</sequence>
<dbReference type="GeneID" id="74932086"/>
<dbReference type="PATRIC" id="fig|1246955.3.peg.455"/>
<feature type="coiled-coil region" evidence="1">
    <location>
        <begin position="155"/>
        <end position="182"/>
    </location>
</feature>
<evidence type="ECO:0000256" key="1">
    <source>
        <dbReference type="SAM" id="Coils"/>
    </source>
</evidence>
<evidence type="ECO:0008006" key="6">
    <source>
        <dbReference type="Google" id="ProtNLM"/>
    </source>
</evidence>
<dbReference type="EMBL" id="HF559394">
    <property type="protein sequence ID" value="CCP24236.1"/>
    <property type="molecule type" value="Genomic_DNA"/>
</dbReference>
<evidence type="ECO:0000256" key="2">
    <source>
        <dbReference type="SAM" id="MobiDB-lite"/>
    </source>
</evidence>
<feature type="compositionally biased region" description="Polar residues" evidence="2">
    <location>
        <begin position="35"/>
        <end position="55"/>
    </location>
</feature>
<name>L0RXB7_MYCC1</name>
<evidence type="ECO:0000313" key="4">
    <source>
        <dbReference type="EMBL" id="CCP24236.1"/>
    </source>
</evidence>
<dbReference type="KEGG" id="mcy:MCYN_0504"/>
<accession>L0RXB7</accession>
<evidence type="ECO:0000313" key="5">
    <source>
        <dbReference type="Proteomes" id="UP000010466"/>
    </source>
</evidence>
<gene>
    <name evidence="4" type="primary">MCYN0504</name>
    <name evidence="4" type="ordered locus">MCYN_0504</name>
</gene>
<protein>
    <recommendedName>
        <fullName evidence="6">HapA protein</fullName>
    </recommendedName>
</protein>
<evidence type="ECO:0000256" key="3">
    <source>
        <dbReference type="SAM" id="SignalP"/>
    </source>
</evidence>
<dbReference type="RefSeq" id="WP_015287363.1">
    <property type="nucleotide sequence ID" value="NC_019949.1"/>
</dbReference>